<dbReference type="OrthoDB" id="10033972at2759"/>
<evidence type="ECO:0008006" key="3">
    <source>
        <dbReference type="Google" id="ProtNLM"/>
    </source>
</evidence>
<dbReference type="EMBL" id="KQ435824">
    <property type="protein sequence ID" value="KOX72111.1"/>
    <property type="molecule type" value="Genomic_DNA"/>
</dbReference>
<keyword evidence="2" id="KW-1185">Reference proteome</keyword>
<name>A0A0N0BEM8_9HYME</name>
<organism evidence="1 2">
    <name type="scientific">Melipona quadrifasciata</name>
    <dbReference type="NCBI Taxonomy" id="166423"/>
    <lineage>
        <taxon>Eukaryota</taxon>
        <taxon>Metazoa</taxon>
        <taxon>Ecdysozoa</taxon>
        <taxon>Arthropoda</taxon>
        <taxon>Hexapoda</taxon>
        <taxon>Insecta</taxon>
        <taxon>Pterygota</taxon>
        <taxon>Neoptera</taxon>
        <taxon>Endopterygota</taxon>
        <taxon>Hymenoptera</taxon>
        <taxon>Apocrita</taxon>
        <taxon>Aculeata</taxon>
        <taxon>Apoidea</taxon>
        <taxon>Anthophila</taxon>
        <taxon>Apidae</taxon>
        <taxon>Melipona</taxon>
    </lineage>
</organism>
<reference evidence="1 2" key="1">
    <citation type="submission" date="2015-07" db="EMBL/GenBank/DDBJ databases">
        <title>The genome of Melipona quadrifasciata.</title>
        <authorList>
            <person name="Pan H."/>
            <person name="Kapheim K."/>
        </authorList>
    </citation>
    <scope>NUCLEOTIDE SEQUENCE [LARGE SCALE GENOMIC DNA]</scope>
    <source>
        <strain evidence="1">0111107301</strain>
        <tissue evidence="1">Whole body</tissue>
    </source>
</reference>
<evidence type="ECO:0000313" key="2">
    <source>
        <dbReference type="Proteomes" id="UP000053105"/>
    </source>
</evidence>
<protein>
    <recommendedName>
        <fullName evidence="3">Mos1 transposase HTH domain-containing protein</fullName>
    </recommendedName>
</protein>
<evidence type="ECO:0000313" key="1">
    <source>
        <dbReference type="EMBL" id="KOX72111.1"/>
    </source>
</evidence>
<sequence>MTISIVLKFIEQMACIKFCVKNEIDHSRNVAVAFGKDCLSKSHVLERYKLFGNDRTSIKDNPRPLISIPILYLKIICY</sequence>
<dbReference type="Proteomes" id="UP000053105">
    <property type="component" value="Unassembled WGS sequence"/>
</dbReference>
<proteinExistence type="predicted"/>
<accession>A0A0N0BEM8</accession>
<gene>
    <name evidence="1" type="ORF">WN51_00972</name>
</gene>
<dbReference type="AlphaFoldDB" id="A0A0N0BEM8"/>